<dbReference type="EMBL" id="SEYY01005651">
    <property type="protein sequence ID" value="KAB7503198.1"/>
    <property type="molecule type" value="Genomic_DNA"/>
</dbReference>
<dbReference type="GO" id="GO:1990130">
    <property type="term" value="C:GATOR1 complex"/>
    <property type="evidence" value="ECO:0007669"/>
    <property type="project" value="TreeGrafter"/>
</dbReference>
<keyword evidence="3" id="KW-1185">Reference proteome</keyword>
<feature type="non-terminal residue" evidence="2">
    <location>
        <position position="1"/>
    </location>
</feature>
<dbReference type="GO" id="GO:0005096">
    <property type="term" value="F:GTPase activator activity"/>
    <property type="evidence" value="ECO:0007669"/>
    <property type="project" value="InterPro"/>
</dbReference>
<evidence type="ECO:0000313" key="2">
    <source>
        <dbReference type="EMBL" id="KAB7503198.1"/>
    </source>
</evidence>
<dbReference type="InterPro" id="IPR045838">
    <property type="entry name" value="DEPDC5_CTD"/>
</dbReference>
<dbReference type="GO" id="GO:0034198">
    <property type="term" value="P:cellular response to amino acid starvation"/>
    <property type="evidence" value="ECO:0007669"/>
    <property type="project" value="TreeGrafter"/>
</dbReference>
<dbReference type="InterPro" id="IPR027244">
    <property type="entry name" value="IML1"/>
</dbReference>
<dbReference type="GO" id="GO:0010508">
    <property type="term" value="P:positive regulation of autophagy"/>
    <property type="evidence" value="ECO:0007669"/>
    <property type="project" value="TreeGrafter"/>
</dbReference>
<dbReference type="AlphaFoldDB" id="A0A5N5TAV3"/>
<organism evidence="2 3">
    <name type="scientific">Armadillidium nasatum</name>
    <dbReference type="NCBI Taxonomy" id="96803"/>
    <lineage>
        <taxon>Eukaryota</taxon>
        <taxon>Metazoa</taxon>
        <taxon>Ecdysozoa</taxon>
        <taxon>Arthropoda</taxon>
        <taxon>Crustacea</taxon>
        <taxon>Multicrustacea</taxon>
        <taxon>Malacostraca</taxon>
        <taxon>Eumalacostraca</taxon>
        <taxon>Peracarida</taxon>
        <taxon>Isopoda</taxon>
        <taxon>Oniscidea</taxon>
        <taxon>Crinocheta</taxon>
        <taxon>Armadillidiidae</taxon>
        <taxon>Armadillidium</taxon>
    </lineage>
</organism>
<accession>A0A5N5TAV3</accession>
<dbReference type="GO" id="GO:1904262">
    <property type="term" value="P:negative regulation of TORC1 signaling"/>
    <property type="evidence" value="ECO:0007669"/>
    <property type="project" value="TreeGrafter"/>
</dbReference>
<reference evidence="2 3" key="1">
    <citation type="journal article" date="2019" name="PLoS Biol.">
        <title>Sex chromosomes control vertical transmission of feminizing Wolbachia symbionts in an isopod.</title>
        <authorList>
            <person name="Becking T."/>
            <person name="Chebbi M.A."/>
            <person name="Giraud I."/>
            <person name="Moumen B."/>
            <person name="Laverre T."/>
            <person name="Caubet Y."/>
            <person name="Peccoud J."/>
            <person name="Gilbert C."/>
            <person name="Cordaux R."/>
        </authorList>
    </citation>
    <scope>NUCLEOTIDE SEQUENCE [LARGE SCALE GENOMIC DNA]</scope>
    <source>
        <strain evidence="2">ANa2</strain>
        <tissue evidence="2">Whole body excluding digestive tract and cuticle</tissue>
    </source>
</reference>
<dbReference type="PANTHER" id="PTHR13179">
    <property type="entry name" value="DEP DOMAIN CONTAINING PROTEIN 5"/>
    <property type="match status" value="1"/>
</dbReference>
<dbReference type="OrthoDB" id="39497at2759"/>
<name>A0A5N5TAV3_9CRUS</name>
<proteinExistence type="predicted"/>
<protein>
    <recommendedName>
        <fullName evidence="1">DEPDC5 C-terminal domain-containing protein</fullName>
    </recommendedName>
</protein>
<dbReference type="GO" id="GO:0005765">
    <property type="term" value="C:lysosomal membrane"/>
    <property type="evidence" value="ECO:0007669"/>
    <property type="project" value="TreeGrafter"/>
</dbReference>
<evidence type="ECO:0000259" key="1">
    <source>
        <dbReference type="Pfam" id="PF19418"/>
    </source>
</evidence>
<comment type="caution">
    <text evidence="2">The sequence shown here is derived from an EMBL/GenBank/DDBJ whole genome shotgun (WGS) entry which is preliminary data.</text>
</comment>
<evidence type="ECO:0000313" key="3">
    <source>
        <dbReference type="Proteomes" id="UP000326759"/>
    </source>
</evidence>
<gene>
    <name evidence="2" type="ORF">Anas_06442</name>
</gene>
<feature type="domain" description="DEPDC5 C-terminal" evidence="1">
    <location>
        <begin position="1"/>
        <end position="122"/>
    </location>
</feature>
<dbReference type="Proteomes" id="UP000326759">
    <property type="component" value="Unassembled WGS sequence"/>
</dbReference>
<dbReference type="Pfam" id="PF19418">
    <property type="entry name" value="DEPDC5_CTD"/>
    <property type="match status" value="1"/>
</dbReference>
<sequence length="141" mass="15992">VVTWQRRAANLSLHLFPIPSSPLALPFTSNSNPLRSPIVIPLTMDALTPSDDCSFPFEEFDTSTRHTRMHLFQETILEKFGFLYFGSESHESLKTSFVHVTGNMIVLISNQETEKYLKMRKTVTKSSVSAQVCLIIIFIII</sequence>
<dbReference type="PANTHER" id="PTHR13179:SF8">
    <property type="entry name" value="GATOR COMPLEX PROTEIN DEPDC5"/>
    <property type="match status" value="1"/>
</dbReference>